<proteinExistence type="predicted"/>
<dbReference type="NCBIfam" id="TIGR03423">
    <property type="entry name" value="pbp2_mrdA"/>
    <property type="match status" value="1"/>
</dbReference>
<dbReference type="InterPro" id="IPR050515">
    <property type="entry name" value="Beta-lactam/transpept"/>
</dbReference>
<evidence type="ECO:0000259" key="16">
    <source>
        <dbReference type="Pfam" id="PF03717"/>
    </source>
</evidence>
<dbReference type="Pfam" id="PF03717">
    <property type="entry name" value="PBP_dimer"/>
    <property type="match status" value="1"/>
</dbReference>
<dbReference type="InterPro" id="IPR012338">
    <property type="entry name" value="Beta-lactam/transpept-like"/>
</dbReference>
<dbReference type="EC" id="3.4.16.4" evidence="17"/>
<dbReference type="SUPFAM" id="SSF56601">
    <property type="entry name" value="beta-lactamase/transpeptidase-like"/>
    <property type="match status" value="1"/>
</dbReference>
<keyword evidence="18" id="KW-1185">Reference proteome</keyword>
<evidence type="ECO:0000313" key="17">
    <source>
        <dbReference type="EMBL" id="CAK8162533.1"/>
    </source>
</evidence>
<dbReference type="PANTHER" id="PTHR30627:SF2">
    <property type="entry name" value="PEPTIDOGLYCAN D,D-TRANSPEPTIDASE MRDA"/>
    <property type="match status" value="1"/>
</dbReference>
<evidence type="ECO:0000256" key="7">
    <source>
        <dbReference type="ARBA" id="ARBA00022692"/>
    </source>
</evidence>
<sequence length="581" mass="65089">MDLAHKKRLSRRVFMLLWGKIILCTILIIRLYKLQIKQHHKYQKIAEKNSTTTLMEPAPRGKILDRNNEPLAINKNIYGIIANGSKQATESIAKLTTFLKLDLKKTQQIISNTPQNSSTLSIIMSNISWEQFCKVEINLHKLPGISTIINQIRFYPYQHQASHIIGYTVNRHNDIKITKQNIQSNTPVGKIGIEKYCDNILSGAPGFIEKRINAKGLSIDDIGWLAPKRGGSVKISIDIRAQQYALDILGDYTGCMMAIDLSDGAMLVSCNSPSFNPNHFTQQLTPENWKKIQKNKSSPLFNRFTANLIPPGSLFKIVTAIAAIHNKTINPMETIHCSGSMQVGNCTLHCWKKNGHGDVNLSNAIASSCNTYFYEIGKRINIDLLLDVAKLFGFGTLTNIESDNERSGFLPEKKWRQEHLKDKWFIGDTINSVIGQGYILATPLQLITMIARVATNQMITPTFLNFGEKKTFPSLPLTANELKHIYQGMYDSVYAKYGTSFLKQNTYHNFTIAGKTGSSQTVSKRNDTKNKTHAIFAGYAPFHTPKVAVLALIEKAGAGSKVAAPRAKLMLQYLHKLGYLK</sequence>
<dbReference type="Proteomes" id="UP001314181">
    <property type="component" value="Unassembled WGS sequence"/>
</dbReference>
<dbReference type="EMBL" id="CAWVOK010000009">
    <property type="protein sequence ID" value="CAK8162533.1"/>
    <property type="molecule type" value="Genomic_DNA"/>
</dbReference>
<evidence type="ECO:0000256" key="3">
    <source>
        <dbReference type="ARBA" id="ARBA00022475"/>
    </source>
</evidence>
<keyword evidence="7 14" id="KW-0812">Transmembrane</keyword>
<keyword evidence="8 17" id="KW-0378">Hydrolase</keyword>
<dbReference type="InterPro" id="IPR017790">
    <property type="entry name" value="Penicillin-binding_protein_2"/>
</dbReference>
<dbReference type="InterPro" id="IPR001460">
    <property type="entry name" value="PCN-bd_Tpept"/>
</dbReference>
<evidence type="ECO:0000256" key="6">
    <source>
        <dbReference type="ARBA" id="ARBA00022670"/>
    </source>
</evidence>
<evidence type="ECO:0000256" key="11">
    <source>
        <dbReference type="ARBA" id="ARBA00022989"/>
    </source>
</evidence>
<keyword evidence="5 17" id="KW-0121">Carboxypeptidase</keyword>
<evidence type="ECO:0000256" key="14">
    <source>
        <dbReference type="SAM" id="Phobius"/>
    </source>
</evidence>
<gene>
    <name evidence="17" type="ORF">CAXC1_180041</name>
</gene>
<dbReference type="GO" id="GO:0009002">
    <property type="term" value="F:serine-type D-Ala-D-Ala carboxypeptidase activity"/>
    <property type="evidence" value="ECO:0007669"/>
    <property type="project" value="UniProtKB-EC"/>
</dbReference>
<evidence type="ECO:0000256" key="4">
    <source>
        <dbReference type="ARBA" id="ARBA00022519"/>
    </source>
</evidence>
<keyword evidence="6" id="KW-0645">Protease</keyword>
<accession>A0ABP0EWL2</accession>
<keyword evidence="12 14" id="KW-0472">Membrane</keyword>
<dbReference type="Pfam" id="PF00905">
    <property type="entry name" value="Transpeptidase"/>
    <property type="match status" value="1"/>
</dbReference>
<keyword evidence="13" id="KW-0961">Cell wall biogenesis/degradation</keyword>
<evidence type="ECO:0000256" key="10">
    <source>
        <dbReference type="ARBA" id="ARBA00022984"/>
    </source>
</evidence>
<comment type="subcellular location">
    <subcellularLocation>
        <location evidence="2">Cell membrane</location>
    </subcellularLocation>
    <subcellularLocation>
        <location evidence="1">Membrane</location>
        <topology evidence="1">Single-pass membrane protein</topology>
    </subcellularLocation>
</comment>
<evidence type="ECO:0000256" key="2">
    <source>
        <dbReference type="ARBA" id="ARBA00004236"/>
    </source>
</evidence>
<dbReference type="PANTHER" id="PTHR30627">
    <property type="entry name" value="PEPTIDOGLYCAN D,D-TRANSPEPTIDASE"/>
    <property type="match status" value="1"/>
</dbReference>
<evidence type="ECO:0000256" key="12">
    <source>
        <dbReference type="ARBA" id="ARBA00023136"/>
    </source>
</evidence>
<feature type="transmembrane region" description="Helical" evidence="14">
    <location>
        <begin position="12"/>
        <end position="32"/>
    </location>
</feature>
<evidence type="ECO:0000256" key="9">
    <source>
        <dbReference type="ARBA" id="ARBA00022960"/>
    </source>
</evidence>
<feature type="domain" description="Penicillin-binding protein dimerisation" evidence="16">
    <location>
        <begin position="56"/>
        <end position="217"/>
    </location>
</feature>
<keyword evidence="9" id="KW-0133">Cell shape</keyword>
<dbReference type="InterPro" id="IPR036138">
    <property type="entry name" value="PBP_dimer_sf"/>
</dbReference>
<evidence type="ECO:0000259" key="15">
    <source>
        <dbReference type="Pfam" id="PF00905"/>
    </source>
</evidence>
<comment type="caution">
    <text evidence="17">The sequence shown here is derived from an EMBL/GenBank/DDBJ whole genome shotgun (WGS) entry which is preliminary data.</text>
</comment>
<dbReference type="SUPFAM" id="SSF56519">
    <property type="entry name" value="Penicillin binding protein dimerisation domain"/>
    <property type="match status" value="1"/>
</dbReference>
<reference evidence="17 18" key="1">
    <citation type="submission" date="2024-01" db="EMBL/GenBank/DDBJ databases">
        <authorList>
            <person name="Kunselman E."/>
        </authorList>
    </citation>
    <scope>NUCLEOTIDE SEQUENCE [LARGE SCALE GENOMIC DNA]</scope>
    <source>
        <strain evidence="17">2 abalone samples</strain>
    </source>
</reference>
<name>A0ABP0EWL2_9RICK</name>
<evidence type="ECO:0000256" key="1">
    <source>
        <dbReference type="ARBA" id="ARBA00004167"/>
    </source>
</evidence>
<evidence type="ECO:0000256" key="13">
    <source>
        <dbReference type="ARBA" id="ARBA00023316"/>
    </source>
</evidence>
<organism evidence="17 18">
    <name type="scientific">Candidatus Xenohaliotis californiensis</name>
    <dbReference type="NCBI Taxonomy" id="84677"/>
    <lineage>
        <taxon>Bacteria</taxon>
        <taxon>Pseudomonadati</taxon>
        <taxon>Pseudomonadota</taxon>
        <taxon>Alphaproteobacteria</taxon>
        <taxon>Rickettsiales</taxon>
        <taxon>Anaplasmataceae</taxon>
        <taxon>Candidatus Xenohaliotis</taxon>
    </lineage>
</organism>
<dbReference type="InterPro" id="IPR005311">
    <property type="entry name" value="PBP_dimer"/>
</dbReference>
<keyword evidence="11 14" id="KW-1133">Transmembrane helix</keyword>
<feature type="domain" description="Penicillin-binding protein transpeptidase" evidence="15">
    <location>
        <begin position="254"/>
        <end position="568"/>
    </location>
</feature>
<evidence type="ECO:0000256" key="8">
    <source>
        <dbReference type="ARBA" id="ARBA00022801"/>
    </source>
</evidence>
<dbReference type="Gene3D" id="3.40.710.10">
    <property type="entry name" value="DD-peptidase/beta-lactamase superfamily"/>
    <property type="match status" value="1"/>
</dbReference>
<keyword evidence="4" id="KW-0997">Cell inner membrane</keyword>
<dbReference type="Gene3D" id="3.90.1310.10">
    <property type="entry name" value="Penicillin-binding protein 2a (Domain 2)"/>
    <property type="match status" value="1"/>
</dbReference>
<evidence type="ECO:0000256" key="5">
    <source>
        <dbReference type="ARBA" id="ARBA00022645"/>
    </source>
</evidence>
<protein>
    <submittedName>
        <fullName evidence="17">Penicillin-binding protein 2</fullName>
        <ecNumber evidence="17">3.4.16.4</ecNumber>
    </submittedName>
</protein>
<evidence type="ECO:0000313" key="18">
    <source>
        <dbReference type="Proteomes" id="UP001314181"/>
    </source>
</evidence>
<keyword evidence="3" id="KW-1003">Cell membrane</keyword>
<dbReference type="RefSeq" id="WP_338363644.1">
    <property type="nucleotide sequence ID" value="NZ_CAWVOK010000009.1"/>
</dbReference>
<keyword evidence="10" id="KW-0573">Peptidoglycan synthesis</keyword>